<dbReference type="OrthoDB" id="292964at2759"/>
<dbReference type="PROSITE" id="PS50235">
    <property type="entry name" value="USP_3"/>
    <property type="match status" value="1"/>
</dbReference>
<dbReference type="InterPro" id="IPR028889">
    <property type="entry name" value="USP"/>
</dbReference>
<dbReference type="AlphaFoldDB" id="F4NVD7"/>
<dbReference type="PROSITE" id="PS00973">
    <property type="entry name" value="USP_2"/>
    <property type="match status" value="1"/>
</dbReference>
<name>F4NVD7_BATDJ</name>
<keyword evidence="4" id="KW-0645">Protease</keyword>
<sequence length="332" mass="37735">MNSILQCLFSIGKFMAYFESGQYLSHFNLQSSTKGLIAKTFGEFVKNINHVDSAGRGKIASPLLLKRQIELLAPQFSGYNQHDSQEFLRFLLDGLHEDVNTGRPTKFSYTDEQYDQLTTRQKTIVSWNRYKKFNNSPICDIFSGQLQSTVTCLECQTTSTTFDTFWDISAPLISSNLQIDQDGVTLDQCLDSFFEAEKLDTYRCGKCKCDTLAIKQLGISRLPSVLVIHLKRFQVLPLTDIPSRKLHTMVTFPIHQFTMNAYTSELTSAEYDLVAVSNHSGELHGGHYTSHTRNTDTGHWHLWSDSIGSQCNDLEFGQSRDAYVLFYQCTSM</sequence>
<evidence type="ECO:0000256" key="3">
    <source>
        <dbReference type="ARBA" id="ARBA00012759"/>
    </source>
</evidence>
<dbReference type="Proteomes" id="UP000007241">
    <property type="component" value="Unassembled WGS sequence"/>
</dbReference>
<evidence type="ECO:0000256" key="7">
    <source>
        <dbReference type="ARBA" id="ARBA00022807"/>
    </source>
</evidence>
<protein>
    <recommendedName>
        <fullName evidence="3">ubiquitinyl hydrolase 1</fullName>
        <ecNumber evidence="3">3.4.19.12</ecNumber>
    </recommendedName>
</protein>
<dbReference type="HOGENOM" id="CLU_008279_1_2_1"/>
<organism evidence="9 10">
    <name type="scientific">Batrachochytrium dendrobatidis (strain JAM81 / FGSC 10211)</name>
    <name type="common">Frog chytrid fungus</name>
    <dbReference type="NCBI Taxonomy" id="684364"/>
    <lineage>
        <taxon>Eukaryota</taxon>
        <taxon>Fungi</taxon>
        <taxon>Fungi incertae sedis</taxon>
        <taxon>Chytridiomycota</taxon>
        <taxon>Chytridiomycota incertae sedis</taxon>
        <taxon>Chytridiomycetes</taxon>
        <taxon>Rhizophydiales</taxon>
        <taxon>Rhizophydiales incertae sedis</taxon>
        <taxon>Batrachochytrium</taxon>
    </lineage>
</organism>
<keyword evidence="7" id="KW-0788">Thiol protease</keyword>
<dbReference type="MEROPS" id="C19.A79"/>
<dbReference type="PANTHER" id="PTHR21646:SF24">
    <property type="entry name" value="UBIQUITIN CARBOXYL-TERMINAL HYDROLASE"/>
    <property type="match status" value="1"/>
</dbReference>
<dbReference type="Pfam" id="PF00443">
    <property type="entry name" value="UCH"/>
    <property type="match status" value="1"/>
</dbReference>
<dbReference type="RefSeq" id="XP_006676187.1">
    <property type="nucleotide sequence ID" value="XM_006676124.1"/>
</dbReference>
<reference evidence="9 10" key="1">
    <citation type="submission" date="2009-12" db="EMBL/GenBank/DDBJ databases">
        <title>The draft genome of Batrachochytrium dendrobatidis.</title>
        <authorList>
            <consortium name="US DOE Joint Genome Institute (JGI-PGF)"/>
            <person name="Kuo A."/>
            <person name="Salamov A."/>
            <person name="Schmutz J."/>
            <person name="Lucas S."/>
            <person name="Pitluck S."/>
            <person name="Rosenblum E."/>
            <person name="Stajich J."/>
            <person name="Eisen M."/>
            <person name="Grigoriev I.V."/>
        </authorList>
    </citation>
    <scope>NUCLEOTIDE SEQUENCE [LARGE SCALE GENOMIC DNA]</scope>
    <source>
        <strain evidence="10">JAM81 / FGSC 10211</strain>
    </source>
</reference>
<evidence type="ECO:0000256" key="5">
    <source>
        <dbReference type="ARBA" id="ARBA00022786"/>
    </source>
</evidence>
<evidence type="ECO:0000313" key="9">
    <source>
        <dbReference type="EMBL" id="EGF83681.1"/>
    </source>
</evidence>
<evidence type="ECO:0000256" key="6">
    <source>
        <dbReference type="ARBA" id="ARBA00022801"/>
    </source>
</evidence>
<dbReference type="SUPFAM" id="SSF54001">
    <property type="entry name" value="Cysteine proteinases"/>
    <property type="match status" value="1"/>
</dbReference>
<dbReference type="GO" id="GO:0016579">
    <property type="term" value="P:protein deubiquitination"/>
    <property type="evidence" value="ECO:0007669"/>
    <property type="project" value="InterPro"/>
</dbReference>
<evidence type="ECO:0000259" key="8">
    <source>
        <dbReference type="PROSITE" id="PS50235"/>
    </source>
</evidence>
<comment type="similarity">
    <text evidence="2">Belongs to the peptidase C19 family.</text>
</comment>
<evidence type="ECO:0000256" key="2">
    <source>
        <dbReference type="ARBA" id="ARBA00009085"/>
    </source>
</evidence>
<dbReference type="InterPro" id="IPR001394">
    <property type="entry name" value="Peptidase_C19_UCH"/>
</dbReference>
<dbReference type="STRING" id="684364.F4NVD7"/>
<dbReference type="PANTHER" id="PTHR21646">
    <property type="entry name" value="UBIQUITIN CARBOXYL-TERMINAL HYDROLASE"/>
    <property type="match status" value="1"/>
</dbReference>
<keyword evidence="5" id="KW-0833">Ubl conjugation pathway</keyword>
<dbReference type="InParanoid" id="F4NVD7"/>
<proteinExistence type="inferred from homology"/>
<dbReference type="GO" id="GO:0004843">
    <property type="term" value="F:cysteine-type deubiquitinase activity"/>
    <property type="evidence" value="ECO:0007669"/>
    <property type="project" value="UniProtKB-EC"/>
</dbReference>
<evidence type="ECO:0000256" key="1">
    <source>
        <dbReference type="ARBA" id="ARBA00000707"/>
    </source>
</evidence>
<evidence type="ECO:0000313" key="10">
    <source>
        <dbReference type="Proteomes" id="UP000007241"/>
    </source>
</evidence>
<keyword evidence="6" id="KW-0378">Hydrolase</keyword>
<accession>F4NVD7</accession>
<feature type="domain" description="USP" evidence="8">
    <location>
        <begin position="1"/>
        <end position="330"/>
    </location>
</feature>
<dbReference type="GeneID" id="18242317"/>
<dbReference type="CDD" id="cd02674">
    <property type="entry name" value="Peptidase_C19R"/>
    <property type="match status" value="1"/>
</dbReference>
<gene>
    <name evidence="9" type="ORF">BATDEDRAFT_86065</name>
</gene>
<dbReference type="EC" id="3.4.19.12" evidence="3"/>
<dbReference type="InterPro" id="IPR018200">
    <property type="entry name" value="USP_CS"/>
</dbReference>
<dbReference type="InterPro" id="IPR038765">
    <property type="entry name" value="Papain-like_cys_pep_sf"/>
</dbReference>
<comment type="catalytic activity">
    <reaction evidence="1">
        <text>Thiol-dependent hydrolysis of ester, thioester, amide, peptide and isopeptide bonds formed by the C-terminal Gly of ubiquitin (a 76-residue protein attached to proteins as an intracellular targeting signal).</text>
        <dbReference type="EC" id="3.4.19.12"/>
    </reaction>
</comment>
<evidence type="ECO:0000256" key="4">
    <source>
        <dbReference type="ARBA" id="ARBA00022670"/>
    </source>
</evidence>
<dbReference type="GO" id="GO:0006508">
    <property type="term" value="P:proteolysis"/>
    <property type="evidence" value="ECO:0007669"/>
    <property type="project" value="UniProtKB-KW"/>
</dbReference>
<dbReference type="EMBL" id="GL882879">
    <property type="protein sequence ID" value="EGF83681.1"/>
    <property type="molecule type" value="Genomic_DNA"/>
</dbReference>
<dbReference type="Gene3D" id="3.90.70.10">
    <property type="entry name" value="Cysteine proteinases"/>
    <property type="match status" value="1"/>
</dbReference>
<keyword evidence="10" id="KW-1185">Reference proteome</keyword>
<dbReference type="InterPro" id="IPR050185">
    <property type="entry name" value="Ub_carboxyl-term_hydrolase"/>
</dbReference>
<dbReference type="OMA" id="ECTDHYD"/>